<evidence type="ECO:0000313" key="3">
    <source>
        <dbReference type="EMBL" id="SVB36151.1"/>
    </source>
</evidence>
<keyword evidence="1" id="KW-0812">Transmembrane</keyword>
<organism evidence="3">
    <name type="scientific">marine metagenome</name>
    <dbReference type="NCBI Taxonomy" id="408172"/>
    <lineage>
        <taxon>unclassified sequences</taxon>
        <taxon>metagenomes</taxon>
        <taxon>ecological metagenomes</taxon>
    </lineage>
</organism>
<dbReference type="GO" id="GO:0008962">
    <property type="term" value="F:phosphatidylglycerophosphatase activity"/>
    <property type="evidence" value="ECO:0007669"/>
    <property type="project" value="InterPro"/>
</dbReference>
<feature type="domain" description="YutG/PgpA" evidence="2">
    <location>
        <begin position="8"/>
        <end position="58"/>
    </location>
</feature>
<protein>
    <recommendedName>
        <fullName evidence="2">YutG/PgpA domain-containing protein</fullName>
    </recommendedName>
</protein>
<name>A0A382DEP4_9ZZZZ</name>
<dbReference type="InterPro" id="IPR007686">
    <property type="entry name" value="YutG/PgpA"/>
</dbReference>
<evidence type="ECO:0000256" key="1">
    <source>
        <dbReference type="SAM" id="Phobius"/>
    </source>
</evidence>
<keyword evidence="1" id="KW-1133">Transmembrane helix</keyword>
<feature type="transmembrane region" description="Helical" evidence="1">
    <location>
        <begin position="32"/>
        <end position="58"/>
    </location>
</feature>
<feature type="non-terminal residue" evidence="3">
    <location>
        <position position="59"/>
    </location>
</feature>
<dbReference type="AlphaFoldDB" id="A0A382DEP4"/>
<gene>
    <name evidence="3" type="ORF">METZ01_LOCUS189005</name>
</gene>
<dbReference type="Pfam" id="PF04608">
    <property type="entry name" value="PgpA"/>
    <property type="match status" value="1"/>
</dbReference>
<keyword evidence="1" id="KW-0472">Membrane</keyword>
<proteinExistence type="predicted"/>
<sequence>VDRFILLIAQGLGTGRSPVAPGTVGTLLGLPLFILLLLPGSFALFVSSLLVLSVASVWF</sequence>
<dbReference type="InterPro" id="IPR036681">
    <property type="entry name" value="PgpA-like_sf"/>
</dbReference>
<accession>A0A382DEP4</accession>
<dbReference type="EMBL" id="UINC01038728">
    <property type="protein sequence ID" value="SVB36151.1"/>
    <property type="molecule type" value="Genomic_DNA"/>
</dbReference>
<evidence type="ECO:0000259" key="2">
    <source>
        <dbReference type="Pfam" id="PF04608"/>
    </source>
</evidence>
<reference evidence="3" key="1">
    <citation type="submission" date="2018-05" db="EMBL/GenBank/DDBJ databases">
        <authorList>
            <person name="Lanie J.A."/>
            <person name="Ng W.-L."/>
            <person name="Kazmierczak K.M."/>
            <person name="Andrzejewski T.M."/>
            <person name="Davidsen T.M."/>
            <person name="Wayne K.J."/>
            <person name="Tettelin H."/>
            <person name="Glass J.I."/>
            <person name="Rusch D."/>
            <person name="Podicherti R."/>
            <person name="Tsui H.-C.T."/>
            <person name="Winkler M.E."/>
        </authorList>
    </citation>
    <scope>NUCLEOTIDE SEQUENCE</scope>
</reference>
<dbReference type="GO" id="GO:0006629">
    <property type="term" value="P:lipid metabolic process"/>
    <property type="evidence" value="ECO:0007669"/>
    <property type="project" value="InterPro"/>
</dbReference>
<feature type="non-terminal residue" evidence="3">
    <location>
        <position position="1"/>
    </location>
</feature>
<dbReference type="SUPFAM" id="SSF101307">
    <property type="entry name" value="YutG-like"/>
    <property type="match status" value="1"/>
</dbReference>